<reference evidence="2" key="1">
    <citation type="submission" date="2016-11" db="EMBL/GenBank/DDBJ databases">
        <authorList>
            <person name="Varghese N."/>
            <person name="Submissions S."/>
        </authorList>
    </citation>
    <scope>NUCLEOTIDE SEQUENCE [LARGE SCALE GENOMIC DNA]</scope>
    <source>
        <strain evidence="2">DSM 24786</strain>
    </source>
</reference>
<dbReference type="STRING" id="76595.SAMN05660313_01919"/>
<proteinExistence type="predicted"/>
<keyword evidence="2" id="KW-1185">Reference proteome</keyword>
<gene>
    <name evidence="1" type="ORF">SAMN05660313_01919</name>
</gene>
<name>A0A1K1PIU8_9FLAO</name>
<dbReference type="EMBL" id="FPIY01000002">
    <property type="protein sequence ID" value="SFW47532.1"/>
    <property type="molecule type" value="Genomic_DNA"/>
</dbReference>
<accession>A0A1K1PIU8</accession>
<evidence type="ECO:0000313" key="2">
    <source>
        <dbReference type="Proteomes" id="UP000183257"/>
    </source>
</evidence>
<organism evidence="1 2">
    <name type="scientific">Cellulophaga fucicola</name>
    <dbReference type="NCBI Taxonomy" id="76595"/>
    <lineage>
        <taxon>Bacteria</taxon>
        <taxon>Pseudomonadati</taxon>
        <taxon>Bacteroidota</taxon>
        <taxon>Flavobacteriia</taxon>
        <taxon>Flavobacteriales</taxon>
        <taxon>Flavobacteriaceae</taxon>
        <taxon>Cellulophaga</taxon>
    </lineage>
</organism>
<dbReference type="AlphaFoldDB" id="A0A1K1PIU8"/>
<evidence type="ECO:0000313" key="1">
    <source>
        <dbReference type="EMBL" id="SFW47532.1"/>
    </source>
</evidence>
<sequence>MHNQKNIVTKIKDIYLNKDLRVGGFYELTIQVCRSSNMEPIKKYTEYIKSLKNVDGPFERNFELTNIEIETFEHEWVLNLENVSIPFKTFNIHEDEPIETGFNWFDICFYTETIEQLFGEEYKTWDENPKCPPALNDFFNQTIMNLNNIHKFQLAMIDFEISGQYYLADMGKDFNNWTNSNFFVNEKDAHLISERNKTVVEIISG</sequence>
<protein>
    <submittedName>
        <fullName evidence="1">Uncharacterized protein</fullName>
    </submittedName>
</protein>
<dbReference type="Proteomes" id="UP000183257">
    <property type="component" value="Unassembled WGS sequence"/>
</dbReference>